<proteinExistence type="predicted"/>
<dbReference type="RefSeq" id="WP_142818491.1">
    <property type="nucleotide sequence ID" value="NZ_CP035503.1"/>
</dbReference>
<evidence type="ECO:0008006" key="4">
    <source>
        <dbReference type="Google" id="ProtNLM"/>
    </source>
</evidence>
<evidence type="ECO:0000256" key="1">
    <source>
        <dbReference type="SAM" id="Phobius"/>
    </source>
</evidence>
<dbReference type="KEGG" id="rhf:EUB48_08565"/>
<dbReference type="Pfam" id="PF06055">
    <property type="entry name" value="ExoD"/>
    <property type="match status" value="1"/>
</dbReference>
<dbReference type="InterPro" id="IPR010331">
    <property type="entry name" value="ExoD"/>
</dbReference>
<feature type="transmembrane region" description="Helical" evidence="1">
    <location>
        <begin position="80"/>
        <end position="103"/>
    </location>
</feature>
<keyword evidence="1" id="KW-0812">Transmembrane</keyword>
<keyword evidence="1" id="KW-0472">Membrane</keyword>
<keyword evidence="3" id="KW-1185">Reference proteome</keyword>
<gene>
    <name evidence="2" type="ORF">EUB48_08565</name>
</gene>
<organism evidence="2 3">
    <name type="scientific">Rhodoferax sediminis</name>
    <dbReference type="NCBI Taxonomy" id="2509614"/>
    <lineage>
        <taxon>Bacteria</taxon>
        <taxon>Pseudomonadati</taxon>
        <taxon>Pseudomonadota</taxon>
        <taxon>Betaproteobacteria</taxon>
        <taxon>Burkholderiales</taxon>
        <taxon>Comamonadaceae</taxon>
        <taxon>Rhodoferax</taxon>
    </lineage>
</organism>
<protein>
    <recommendedName>
        <fullName evidence="4">Exopolysaccharide biosynthesis protein</fullName>
    </recommendedName>
</protein>
<dbReference type="Proteomes" id="UP000316798">
    <property type="component" value="Chromosome"/>
</dbReference>
<evidence type="ECO:0000313" key="2">
    <source>
        <dbReference type="EMBL" id="QDL37322.1"/>
    </source>
</evidence>
<name>A0A515DA86_9BURK</name>
<dbReference type="AlphaFoldDB" id="A0A515DA86"/>
<sequence length="115" mass="12353">MSYAMVNSFRAKKLSEFHTDAVAGCGHKTRYVDCRTMRMAGVLGVLLSVVLVLPLPLVNVPCGIALVLLSLGGLYEDGLFLILGFVAGFASLGLTAAVVIFSLRVGKQILLLWHF</sequence>
<reference evidence="2 3" key="1">
    <citation type="submission" date="2019-01" db="EMBL/GenBank/DDBJ databases">
        <title>Genomic insights into a novel species Rhodoferax sp.</title>
        <authorList>
            <person name="Jin L."/>
        </authorList>
    </citation>
    <scope>NUCLEOTIDE SEQUENCE [LARGE SCALE GENOMIC DNA]</scope>
    <source>
        <strain evidence="2 3">CHu59-6-5</strain>
    </source>
</reference>
<keyword evidence="1" id="KW-1133">Transmembrane helix</keyword>
<accession>A0A515DA86</accession>
<feature type="transmembrane region" description="Helical" evidence="1">
    <location>
        <begin position="40"/>
        <end position="68"/>
    </location>
</feature>
<dbReference type="EMBL" id="CP035503">
    <property type="protein sequence ID" value="QDL37322.1"/>
    <property type="molecule type" value="Genomic_DNA"/>
</dbReference>
<evidence type="ECO:0000313" key="3">
    <source>
        <dbReference type="Proteomes" id="UP000316798"/>
    </source>
</evidence>